<gene>
    <name evidence="2" type="ORF">H7F49_09570</name>
</gene>
<dbReference type="RefSeq" id="WP_185683373.1">
    <property type="nucleotide sequence ID" value="NZ_JACLAU010000012.1"/>
</dbReference>
<comment type="caution">
    <text evidence="2">The sequence shown here is derived from an EMBL/GenBank/DDBJ whole genome shotgun (WGS) entry which is preliminary data.</text>
</comment>
<dbReference type="EMBL" id="JACLAU010000012">
    <property type="protein sequence ID" value="MBC2651952.1"/>
    <property type="molecule type" value="Genomic_DNA"/>
</dbReference>
<name>A0A7X1KCC3_9SPHN</name>
<keyword evidence="3" id="KW-1185">Reference proteome</keyword>
<evidence type="ECO:0000313" key="2">
    <source>
        <dbReference type="EMBL" id="MBC2651952.1"/>
    </source>
</evidence>
<protein>
    <recommendedName>
        <fullName evidence="4">Secreted protein</fullName>
    </recommendedName>
</protein>
<accession>A0A7X1KCC3</accession>
<feature type="chain" id="PRO_5031250533" description="Secreted protein" evidence="1">
    <location>
        <begin position="24"/>
        <end position="100"/>
    </location>
</feature>
<keyword evidence="1" id="KW-0732">Signal</keyword>
<organism evidence="2 3">
    <name type="scientific">Novosphingobium aerophilum</name>
    <dbReference type="NCBI Taxonomy" id="2839843"/>
    <lineage>
        <taxon>Bacteria</taxon>
        <taxon>Pseudomonadati</taxon>
        <taxon>Pseudomonadota</taxon>
        <taxon>Alphaproteobacteria</taxon>
        <taxon>Sphingomonadales</taxon>
        <taxon>Sphingomonadaceae</taxon>
        <taxon>Novosphingobium</taxon>
    </lineage>
</organism>
<evidence type="ECO:0000313" key="3">
    <source>
        <dbReference type="Proteomes" id="UP000520156"/>
    </source>
</evidence>
<evidence type="ECO:0000256" key="1">
    <source>
        <dbReference type="SAM" id="SignalP"/>
    </source>
</evidence>
<feature type="signal peptide" evidence="1">
    <location>
        <begin position="1"/>
        <end position="23"/>
    </location>
</feature>
<sequence>MYHAKLLLAGLLTLSATTTAAMAASTPAAADPAATARCIVQHLPQGAQMFRATDGSLKVVTIGRRGNVARWTISGSASEVHVAQEGGPAGLTRAVAGVCY</sequence>
<reference evidence="2 3" key="1">
    <citation type="submission" date="2020-08" db="EMBL/GenBank/DDBJ databases">
        <title>The genome sequence of Novosphingobium flavum 4Y4.</title>
        <authorList>
            <person name="Liu Y."/>
        </authorList>
    </citation>
    <scope>NUCLEOTIDE SEQUENCE [LARGE SCALE GENOMIC DNA]</scope>
    <source>
        <strain evidence="2 3">4Y4</strain>
    </source>
</reference>
<dbReference type="AlphaFoldDB" id="A0A7X1KCC3"/>
<dbReference type="Proteomes" id="UP000520156">
    <property type="component" value="Unassembled WGS sequence"/>
</dbReference>
<proteinExistence type="predicted"/>
<evidence type="ECO:0008006" key="4">
    <source>
        <dbReference type="Google" id="ProtNLM"/>
    </source>
</evidence>